<feature type="transmembrane region" description="Helical" evidence="9">
    <location>
        <begin position="122"/>
        <end position="153"/>
    </location>
</feature>
<keyword evidence="6" id="KW-0256">Endoplasmic reticulum</keyword>
<keyword evidence="5 9" id="KW-0812">Transmembrane</keyword>
<gene>
    <name evidence="10" type="ORF">KLDO_g2584</name>
</gene>
<evidence type="ECO:0000313" key="11">
    <source>
        <dbReference type="Proteomes" id="UP000031516"/>
    </source>
</evidence>
<evidence type="ECO:0000256" key="7">
    <source>
        <dbReference type="ARBA" id="ARBA00022989"/>
    </source>
</evidence>
<accession>A0A0A8L878</accession>
<keyword evidence="8 9" id="KW-0472">Membrane</keyword>
<evidence type="ECO:0000256" key="2">
    <source>
        <dbReference type="ARBA" id="ARBA00004687"/>
    </source>
</evidence>
<evidence type="ECO:0000256" key="8">
    <source>
        <dbReference type="ARBA" id="ARBA00023136"/>
    </source>
</evidence>
<proteinExistence type="inferred from homology"/>
<evidence type="ECO:0000256" key="4">
    <source>
        <dbReference type="ARBA" id="ARBA00022502"/>
    </source>
</evidence>
<dbReference type="PANTHER" id="PTHR13121">
    <property type="entry name" value="GPI TRANSAMIDASE COMPONENT PIG-U"/>
    <property type="match status" value="1"/>
</dbReference>
<evidence type="ECO:0000256" key="9">
    <source>
        <dbReference type="SAM" id="Phobius"/>
    </source>
</evidence>
<keyword evidence="7 9" id="KW-1133">Transmembrane helix</keyword>
<keyword evidence="4" id="KW-0337">GPI-anchor biosynthesis</keyword>
<evidence type="ECO:0000256" key="6">
    <source>
        <dbReference type="ARBA" id="ARBA00022824"/>
    </source>
</evidence>
<comment type="caution">
    <text evidence="10">The sequence shown here is derived from an EMBL/GenBank/DDBJ whole genome shotgun (WGS) entry which is preliminary data.</text>
</comment>
<evidence type="ECO:0000313" key="10">
    <source>
        <dbReference type="EMBL" id="CDO94312.1"/>
    </source>
</evidence>
<comment type="pathway">
    <text evidence="2">Glycolipid biosynthesis; glycosylphosphatidylinositol-anchor biosynthesis.</text>
</comment>
<evidence type="ECO:0000256" key="3">
    <source>
        <dbReference type="ARBA" id="ARBA00010026"/>
    </source>
</evidence>
<feature type="transmembrane region" description="Helical" evidence="9">
    <location>
        <begin position="173"/>
        <end position="196"/>
    </location>
</feature>
<feature type="transmembrane region" description="Helical" evidence="9">
    <location>
        <begin position="353"/>
        <end position="376"/>
    </location>
</feature>
<protein>
    <submittedName>
        <fullName evidence="10">WGS project CCBQ000000000 data, contig 00106</fullName>
    </submittedName>
</protein>
<sequence length="394" mass="44416">MVSSETQVVCACFASRLAVSYLFPSLQQQLDRTVEFSTPVTSYRSLQEGAYLLLHNLPVYDGGVVHQVPLLVALMALFKPVEFLMPVLFAAMDSLVAFQLMRIAKLYQRQLKIPSYIPGIVYAANPLVLLSCVSQSTCLFVNLSISTSLLYALQGHFSLAAQCIAVAGYLSPYAYLLLIPLVGICGTTSAGVILLLKSTVVSFVLQLVSFSMNNYNWNYMTSTYWILITFSKMRPNLGLWWYFFIEMFEFFIPFFKSVFNIFVISFILPFSIRFNQQPFYAFVLCLGWITLTKSYPTLGDGGFFLSFVPFFKPVFGYLRYPVISSLLLIHAIVLSPIFYYLWIGLGSGNSNFFYAISLVYGLAISSVIVDLTWAMLRIEYDSGKPNLSLKLTQI</sequence>
<feature type="transmembrane region" description="Helical" evidence="9">
    <location>
        <begin position="239"/>
        <end position="267"/>
    </location>
</feature>
<evidence type="ECO:0000256" key="1">
    <source>
        <dbReference type="ARBA" id="ARBA00004477"/>
    </source>
</evidence>
<dbReference type="InterPro" id="IPR009600">
    <property type="entry name" value="PIG-U"/>
</dbReference>
<reference evidence="10 11" key="1">
    <citation type="submission" date="2014-03" db="EMBL/GenBank/DDBJ databases">
        <title>The genome of Kluyveromyces dobzhanskii.</title>
        <authorList>
            <person name="Nystedt B."/>
            <person name="Astrom S."/>
        </authorList>
    </citation>
    <scope>NUCLEOTIDE SEQUENCE [LARGE SCALE GENOMIC DNA]</scope>
    <source>
        <strain evidence="10 11">CBS 2104</strain>
    </source>
</reference>
<feature type="transmembrane region" description="Helical" evidence="9">
    <location>
        <begin position="279"/>
        <end position="298"/>
    </location>
</feature>
<evidence type="ECO:0000256" key="5">
    <source>
        <dbReference type="ARBA" id="ARBA00022692"/>
    </source>
</evidence>
<dbReference type="GO" id="GO:0006506">
    <property type="term" value="P:GPI anchor biosynthetic process"/>
    <property type="evidence" value="ECO:0007669"/>
    <property type="project" value="UniProtKB-UniPathway"/>
</dbReference>
<dbReference type="GO" id="GO:0016255">
    <property type="term" value="P:attachment of GPI anchor to protein"/>
    <property type="evidence" value="ECO:0007669"/>
    <property type="project" value="InterPro"/>
</dbReference>
<name>A0A0A8L878_9SACH</name>
<feature type="transmembrane region" description="Helical" evidence="9">
    <location>
        <begin position="318"/>
        <end position="341"/>
    </location>
</feature>
<dbReference type="Proteomes" id="UP000031516">
    <property type="component" value="Unassembled WGS sequence"/>
</dbReference>
<dbReference type="PANTHER" id="PTHR13121:SF0">
    <property type="entry name" value="PHOSPHATIDYLINOSITOL GLYCAN ANCHOR BIOSYNTHESIS CLASS U PROTEIN"/>
    <property type="match status" value="1"/>
</dbReference>
<dbReference type="EMBL" id="CCBQ010000037">
    <property type="protein sequence ID" value="CDO94312.1"/>
    <property type="molecule type" value="Genomic_DNA"/>
</dbReference>
<organism evidence="10 11">
    <name type="scientific">Kluyveromyces dobzhanskii CBS 2104</name>
    <dbReference type="NCBI Taxonomy" id="1427455"/>
    <lineage>
        <taxon>Eukaryota</taxon>
        <taxon>Fungi</taxon>
        <taxon>Dikarya</taxon>
        <taxon>Ascomycota</taxon>
        <taxon>Saccharomycotina</taxon>
        <taxon>Saccharomycetes</taxon>
        <taxon>Saccharomycetales</taxon>
        <taxon>Saccharomycetaceae</taxon>
        <taxon>Kluyveromyces</taxon>
    </lineage>
</organism>
<dbReference type="UniPathway" id="UPA00196"/>
<dbReference type="GO" id="GO:0042765">
    <property type="term" value="C:GPI-anchor transamidase complex"/>
    <property type="evidence" value="ECO:0007669"/>
    <property type="project" value="InterPro"/>
</dbReference>
<comment type="subcellular location">
    <subcellularLocation>
        <location evidence="1">Endoplasmic reticulum membrane</location>
        <topology evidence="1">Multi-pass membrane protein</topology>
    </subcellularLocation>
</comment>
<dbReference type="OrthoDB" id="549017at2759"/>
<comment type="similarity">
    <text evidence="3">Belongs to the PIGU family.</text>
</comment>
<keyword evidence="11" id="KW-1185">Reference proteome</keyword>
<dbReference type="AlphaFoldDB" id="A0A0A8L878"/>
<dbReference type="Pfam" id="PF06728">
    <property type="entry name" value="PIG-U"/>
    <property type="match status" value="1"/>
</dbReference>